<gene>
    <name evidence="8" type="ORF">MRX98_18475</name>
</gene>
<evidence type="ECO:0000256" key="4">
    <source>
        <dbReference type="ARBA" id="ARBA00023139"/>
    </source>
</evidence>
<dbReference type="InterPro" id="IPR032831">
    <property type="entry name" value="LptM_cons"/>
</dbReference>
<dbReference type="EMBL" id="JALJRB010000028">
    <property type="protein sequence ID" value="MCJ8502569.1"/>
    <property type="molecule type" value="Genomic_DNA"/>
</dbReference>
<keyword evidence="9" id="KW-1185">Reference proteome</keyword>
<evidence type="ECO:0000256" key="6">
    <source>
        <dbReference type="ARBA" id="ARBA00023288"/>
    </source>
</evidence>
<evidence type="ECO:0000256" key="2">
    <source>
        <dbReference type="ARBA" id="ARBA00022729"/>
    </source>
</evidence>
<reference evidence="8" key="1">
    <citation type="submission" date="2022-04" db="EMBL/GenBank/DDBJ databases">
        <title>Desulfatitalea alkaliphila sp. nov., a novel anaerobic sulfate-reducing bacterium isolated from terrestrial mud volcano, Taman Peninsula, Russia.</title>
        <authorList>
            <person name="Khomyakova M.A."/>
            <person name="Merkel A.Y."/>
            <person name="Slobodkin A.I."/>
        </authorList>
    </citation>
    <scope>NUCLEOTIDE SEQUENCE</scope>
    <source>
        <strain evidence="8">M08but</strain>
    </source>
</reference>
<dbReference type="InterPro" id="IPR036116">
    <property type="entry name" value="FN3_sf"/>
</dbReference>
<dbReference type="InterPro" id="IPR013783">
    <property type="entry name" value="Ig-like_fold"/>
</dbReference>
<proteinExistence type="predicted"/>
<sequence>MRPGGFGRWRSGVAVLLGAMLLAACGVKGPPVPPKRPPLPAVAGLTGILEGDTVTLTWRHDTGAKGVAGYLVLRSQADPAQPSCPGCPVVYQRAGTIEADKDSRTITFSEQVSDGFRYTYTVRALGAGGDQGPDGDPVVIDRSPDDAQPPPAAPGIVPSVEEATDPRAPAIDPQQ</sequence>
<keyword evidence="2" id="KW-0732">Signal</keyword>
<dbReference type="Gene3D" id="2.60.40.10">
    <property type="entry name" value="Immunoglobulins"/>
    <property type="match status" value="1"/>
</dbReference>
<keyword evidence="5" id="KW-0998">Cell outer membrane</keyword>
<evidence type="ECO:0000256" key="1">
    <source>
        <dbReference type="ARBA" id="ARBA00004459"/>
    </source>
</evidence>
<evidence type="ECO:0000313" key="8">
    <source>
        <dbReference type="EMBL" id="MCJ8502569.1"/>
    </source>
</evidence>
<dbReference type="Proteomes" id="UP001165427">
    <property type="component" value="Unassembled WGS sequence"/>
</dbReference>
<evidence type="ECO:0000256" key="5">
    <source>
        <dbReference type="ARBA" id="ARBA00023237"/>
    </source>
</evidence>
<dbReference type="RefSeq" id="WP_246913536.1">
    <property type="nucleotide sequence ID" value="NZ_JALJRB010000028.1"/>
</dbReference>
<dbReference type="NCBIfam" id="NF047847">
    <property type="entry name" value="SS_mature_LptM"/>
    <property type="match status" value="1"/>
</dbReference>
<accession>A0AA41R599</accession>
<comment type="subcellular location">
    <subcellularLocation>
        <location evidence="1">Cell outer membrane</location>
        <topology evidence="1">Lipid-anchor</topology>
    </subcellularLocation>
</comment>
<name>A0AA41R599_9BACT</name>
<dbReference type="AlphaFoldDB" id="A0AA41R599"/>
<evidence type="ECO:0000256" key="7">
    <source>
        <dbReference type="SAM" id="MobiDB-lite"/>
    </source>
</evidence>
<dbReference type="PROSITE" id="PS51257">
    <property type="entry name" value="PROKAR_LIPOPROTEIN"/>
    <property type="match status" value="1"/>
</dbReference>
<keyword evidence="3" id="KW-0472">Membrane</keyword>
<evidence type="ECO:0000256" key="3">
    <source>
        <dbReference type="ARBA" id="ARBA00023136"/>
    </source>
</evidence>
<protein>
    <submittedName>
        <fullName evidence="8">Lipoprotein</fullName>
    </submittedName>
</protein>
<keyword evidence="4" id="KW-0564">Palmitate</keyword>
<evidence type="ECO:0000313" key="9">
    <source>
        <dbReference type="Proteomes" id="UP001165427"/>
    </source>
</evidence>
<dbReference type="SUPFAM" id="SSF49265">
    <property type="entry name" value="Fibronectin type III"/>
    <property type="match status" value="1"/>
</dbReference>
<organism evidence="8 9">
    <name type="scientific">Desulfatitalea alkaliphila</name>
    <dbReference type="NCBI Taxonomy" id="2929485"/>
    <lineage>
        <taxon>Bacteria</taxon>
        <taxon>Pseudomonadati</taxon>
        <taxon>Thermodesulfobacteriota</taxon>
        <taxon>Desulfobacteria</taxon>
        <taxon>Desulfobacterales</taxon>
        <taxon>Desulfosarcinaceae</taxon>
        <taxon>Desulfatitalea</taxon>
    </lineage>
</organism>
<comment type="caution">
    <text evidence="8">The sequence shown here is derived from an EMBL/GenBank/DDBJ whole genome shotgun (WGS) entry which is preliminary data.</text>
</comment>
<keyword evidence="6 8" id="KW-0449">Lipoprotein</keyword>
<feature type="region of interest" description="Disordered" evidence="7">
    <location>
        <begin position="126"/>
        <end position="175"/>
    </location>
</feature>